<comment type="caution">
    <text evidence="6">The sequence shown here is derived from an EMBL/GenBank/DDBJ whole genome shotgun (WGS) entry which is preliminary data.</text>
</comment>
<dbReference type="PANTHER" id="PTHR43195">
    <property type="entry name" value="TRANSKETOLASE"/>
    <property type="match status" value="1"/>
</dbReference>
<reference evidence="6 7" key="1">
    <citation type="submission" date="2020-02" db="EMBL/GenBank/DDBJ databases">
        <title>Genome sequences of Thiorhodococcus mannitoliphagus and Thiorhodococcus minor, purple sulfur photosynthetic bacteria in the gammaproteobacterial family, Chromatiaceae.</title>
        <authorList>
            <person name="Aviles F.A."/>
            <person name="Meyer T.E."/>
            <person name="Kyndt J.A."/>
        </authorList>
    </citation>
    <scope>NUCLEOTIDE SEQUENCE [LARGE SCALE GENOMIC DNA]</scope>
    <source>
        <strain evidence="6 7">DSM 11518</strain>
    </source>
</reference>
<dbReference type="InterPro" id="IPR033248">
    <property type="entry name" value="Transketolase_C"/>
</dbReference>
<dbReference type="EMBL" id="JAAIJQ010000085">
    <property type="protein sequence ID" value="NEV64355.1"/>
    <property type="molecule type" value="Genomic_DNA"/>
</dbReference>
<evidence type="ECO:0000313" key="6">
    <source>
        <dbReference type="EMBL" id="NEV64355.1"/>
    </source>
</evidence>
<keyword evidence="4" id="KW-0786">Thiamine pyrophosphate</keyword>
<sequence length="88" mass="9513">MIDANSIEPLDVETLQRAARETDGVLVIEDHHRNGGLREAVAAQVGRLGRVFHLGVTGAPHSATPEELLERHRLSSRAIEREASALAA</sequence>
<dbReference type="InterPro" id="IPR051424">
    <property type="entry name" value="Transketolase-like"/>
</dbReference>
<dbReference type="Pfam" id="PF02780">
    <property type="entry name" value="Transketolase_C"/>
    <property type="match status" value="1"/>
</dbReference>
<organism evidence="6 7">
    <name type="scientific">Thiorhodococcus minor</name>
    <dbReference type="NCBI Taxonomy" id="57489"/>
    <lineage>
        <taxon>Bacteria</taxon>
        <taxon>Pseudomonadati</taxon>
        <taxon>Pseudomonadota</taxon>
        <taxon>Gammaproteobacteria</taxon>
        <taxon>Chromatiales</taxon>
        <taxon>Chromatiaceae</taxon>
        <taxon>Thiorhodococcus</taxon>
    </lineage>
</organism>
<dbReference type="Proteomes" id="UP000483379">
    <property type="component" value="Unassembled WGS sequence"/>
</dbReference>
<evidence type="ECO:0000256" key="3">
    <source>
        <dbReference type="ARBA" id="ARBA00022842"/>
    </source>
</evidence>
<dbReference type="GO" id="GO:0030976">
    <property type="term" value="F:thiamine pyrophosphate binding"/>
    <property type="evidence" value="ECO:0007669"/>
    <property type="project" value="TreeGrafter"/>
</dbReference>
<name>A0A6M0K7J9_9GAMM</name>
<evidence type="ECO:0000259" key="5">
    <source>
        <dbReference type="Pfam" id="PF02780"/>
    </source>
</evidence>
<dbReference type="Gene3D" id="3.40.50.920">
    <property type="match status" value="1"/>
</dbReference>
<dbReference type="SUPFAM" id="SSF52922">
    <property type="entry name" value="TK C-terminal domain-like"/>
    <property type="match status" value="1"/>
</dbReference>
<feature type="domain" description="Transketolase C-terminal" evidence="5">
    <location>
        <begin position="2"/>
        <end position="79"/>
    </location>
</feature>
<dbReference type="RefSeq" id="WP_164455015.1">
    <property type="nucleotide sequence ID" value="NZ_JAAIJQ010000085.1"/>
</dbReference>
<keyword evidence="1" id="KW-0808">Transferase</keyword>
<dbReference type="InterPro" id="IPR009014">
    <property type="entry name" value="Transketo_C/PFOR_II"/>
</dbReference>
<accession>A0A6M0K7J9</accession>
<keyword evidence="3" id="KW-0460">Magnesium</keyword>
<evidence type="ECO:0000313" key="7">
    <source>
        <dbReference type="Proteomes" id="UP000483379"/>
    </source>
</evidence>
<evidence type="ECO:0000256" key="2">
    <source>
        <dbReference type="ARBA" id="ARBA00022723"/>
    </source>
</evidence>
<dbReference type="GO" id="GO:0046872">
    <property type="term" value="F:metal ion binding"/>
    <property type="evidence" value="ECO:0007669"/>
    <property type="project" value="UniProtKB-KW"/>
</dbReference>
<dbReference type="AlphaFoldDB" id="A0A6M0K7J9"/>
<evidence type="ECO:0000256" key="1">
    <source>
        <dbReference type="ARBA" id="ARBA00022679"/>
    </source>
</evidence>
<proteinExistence type="predicted"/>
<keyword evidence="7" id="KW-1185">Reference proteome</keyword>
<dbReference type="PANTHER" id="PTHR43195:SF1">
    <property type="entry name" value="FI06132P-RELATED"/>
    <property type="match status" value="1"/>
</dbReference>
<keyword evidence="2" id="KW-0479">Metal-binding</keyword>
<protein>
    <recommendedName>
        <fullName evidence="5">Transketolase C-terminal domain-containing protein</fullName>
    </recommendedName>
</protein>
<evidence type="ECO:0000256" key="4">
    <source>
        <dbReference type="ARBA" id="ARBA00023052"/>
    </source>
</evidence>
<dbReference type="GO" id="GO:0004802">
    <property type="term" value="F:transketolase activity"/>
    <property type="evidence" value="ECO:0007669"/>
    <property type="project" value="TreeGrafter"/>
</dbReference>
<gene>
    <name evidence="6" type="ORF">G3446_21135</name>
</gene>